<sequence length="233" mass="26997">MNAKNLKQIQQTASCLKNNPEDQAFHQNNEPQVTEQIGGLIESIDGGSSNFDYLARNQQQEEKQSSLESISSFDNETEQLRQDSEGKEVSDAQIKVQFYQIKIEENLSPQTNERQSELREKILIEEYDIENEDLQERQEKDQSMEISKYDIKILNQTNVDEDKRNLQNEQLMRSGEFKTKDQTFNESQDDKQSGHIDLKKQHQQDKSISDLIPSLDNTPCMKQPLQQNGENAL</sequence>
<feature type="region of interest" description="Disordered" evidence="1">
    <location>
        <begin position="57"/>
        <end position="89"/>
    </location>
</feature>
<feature type="compositionally biased region" description="Basic and acidic residues" evidence="1">
    <location>
        <begin position="78"/>
        <end position="89"/>
    </location>
</feature>
<evidence type="ECO:0000256" key="1">
    <source>
        <dbReference type="SAM" id="MobiDB-lite"/>
    </source>
</evidence>
<dbReference type="InParanoid" id="A0A078ASW3"/>
<keyword evidence="3" id="KW-1185">Reference proteome</keyword>
<dbReference type="EMBL" id="CCKQ01013845">
    <property type="protein sequence ID" value="CDW85555.1"/>
    <property type="molecule type" value="Genomic_DNA"/>
</dbReference>
<evidence type="ECO:0000313" key="2">
    <source>
        <dbReference type="EMBL" id="CDW85555.1"/>
    </source>
</evidence>
<reference evidence="2 3" key="1">
    <citation type="submission" date="2014-06" db="EMBL/GenBank/DDBJ databases">
        <authorList>
            <person name="Swart Estienne"/>
        </authorList>
    </citation>
    <scope>NUCLEOTIDE SEQUENCE [LARGE SCALE GENOMIC DNA]</scope>
    <source>
        <strain evidence="2 3">130c</strain>
    </source>
</reference>
<organism evidence="2 3">
    <name type="scientific">Stylonychia lemnae</name>
    <name type="common">Ciliate</name>
    <dbReference type="NCBI Taxonomy" id="5949"/>
    <lineage>
        <taxon>Eukaryota</taxon>
        <taxon>Sar</taxon>
        <taxon>Alveolata</taxon>
        <taxon>Ciliophora</taxon>
        <taxon>Intramacronucleata</taxon>
        <taxon>Spirotrichea</taxon>
        <taxon>Stichotrichia</taxon>
        <taxon>Sporadotrichida</taxon>
        <taxon>Oxytrichidae</taxon>
        <taxon>Stylonychinae</taxon>
        <taxon>Stylonychia</taxon>
    </lineage>
</organism>
<feature type="region of interest" description="Disordered" evidence="1">
    <location>
        <begin position="181"/>
        <end position="233"/>
    </location>
</feature>
<name>A0A078ASW3_STYLE</name>
<gene>
    <name evidence="2" type="primary">Contig7673.g8181</name>
    <name evidence="2" type="ORF">STYLEM_14635</name>
</gene>
<dbReference type="AlphaFoldDB" id="A0A078ASW3"/>
<dbReference type="Proteomes" id="UP000039865">
    <property type="component" value="Unassembled WGS sequence"/>
</dbReference>
<accession>A0A078ASW3</accession>
<proteinExistence type="predicted"/>
<feature type="compositionally biased region" description="Polar residues" evidence="1">
    <location>
        <begin position="224"/>
        <end position="233"/>
    </location>
</feature>
<feature type="compositionally biased region" description="Basic and acidic residues" evidence="1">
    <location>
        <begin position="181"/>
        <end position="208"/>
    </location>
</feature>
<protein>
    <submittedName>
        <fullName evidence="2">Uncharacterized protein</fullName>
    </submittedName>
</protein>
<evidence type="ECO:0000313" key="3">
    <source>
        <dbReference type="Proteomes" id="UP000039865"/>
    </source>
</evidence>